<dbReference type="NCBIfam" id="TIGR00041">
    <property type="entry name" value="DTMP_kinase"/>
    <property type="match status" value="1"/>
</dbReference>
<feature type="binding site" evidence="11">
    <location>
        <begin position="10"/>
        <end position="17"/>
    </location>
    <ligand>
        <name>ATP</name>
        <dbReference type="ChEBI" id="CHEBI:30616"/>
    </ligand>
</feature>
<protein>
    <recommendedName>
        <fullName evidence="3 11">Thymidylate kinase</fullName>
        <ecNumber evidence="2 11">2.7.4.9</ecNumber>
    </recommendedName>
    <alternativeName>
        <fullName evidence="9 11">dTMP kinase</fullName>
    </alternativeName>
</protein>
<accession>A0ABW3FHL8</accession>
<keyword evidence="4 11" id="KW-0808">Transferase</keyword>
<dbReference type="InterPro" id="IPR039430">
    <property type="entry name" value="Thymidylate_kin-like_dom"/>
</dbReference>
<evidence type="ECO:0000313" key="14">
    <source>
        <dbReference type="Proteomes" id="UP001597101"/>
    </source>
</evidence>
<evidence type="ECO:0000256" key="6">
    <source>
        <dbReference type="ARBA" id="ARBA00022741"/>
    </source>
</evidence>
<dbReference type="Pfam" id="PF02223">
    <property type="entry name" value="Thymidylate_kin"/>
    <property type="match status" value="1"/>
</dbReference>
<dbReference type="EC" id="2.7.4.9" evidence="2 11"/>
<reference evidence="14" key="1">
    <citation type="journal article" date="2019" name="Int. J. Syst. Evol. Microbiol.">
        <title>The Global Catalogue of Microorganisms (GCM) 10K type strain sequencing project: providing services to taxonomists for standard genome sequencing and annotation.</title>
        <authorList>
            <consortium name="The Broad Institute Genomics Platform"/>
            <consortium name="The Broad Institute Genome Sequencing Center for Infectious Disease"/>
            <person name="Wu L."/>
            <person name="Ma J."/>
        </authorList>
    </citation>
    <scope>NUCLEOTIDE SEQUENCE [LARGE SCALE GENOMIC DNA]</scope>
    <source>
        <strain evidence="14">CCUG 60023</strain>
    </source>
</reference>
<evidence type="ECO:0000256" key="8">
    <source>
        <dbReference type="ARBA" id="ARBA00022840"/>
    </source>
</evidence>
<dbReference type="GO" id="GO:0004798">
    <property type="term" value="F:dTMP kinase activity"/>
    <property type="evidence" value="ECO:0007669"/>
    <property type="project" value="UniProtKB-EC"/>
</dbReference>
<evidence type="ECO:0000256" key="7">
    <source>
        <dbReference type="ARBA" id="ARBA00022777"/>
    </source>
</evidence>
<keyword evidence="8 11" id="KW-0067">ATP-binding</keyword>
<dbReference type="RefSeq" id="WP_377213829.1">
    <property type="nucleotide sequence ID" value="NZ_JBHTJV010000026.1"/>
</dbReference>
<dbReference type="SUPFAM" id="SSF52540">
    <property type="entry name" value="P-loop containing nucleoside triphosphate hydrolases"/>
    <property type="match status" value="1"/>
</dbReference>
<dbReference type="Gene3D" id="3.40.50.300">
    <property type="entry name" value="P-loop containing nucleotide triphosphate hydrolases"/>
    <property type="match status" value="1"/>
</dbReference>
<gene>
    <name evidence="11 13" type="primary">tmk</name>
    <name evidence="13" type="ORF">ACFQ14_16365</name>
</gene>
<keyword evidence="7 11" id="KW-0418">Kinase</keyword>
<evidence type="ECO:0000256" key="5">
    <source>
        <dbReference type="ARBA" id="ARBA00022727"/>
    </source>
</evidence>
<dbReference type="CDD" id="cd01672">
    <property type="entry name" value="TMPK"/>
    <property type="match status" value="1"/>
</dbReference>
<keyword evidence="5 11" id="KW-0545">Nucleotide biosynthesis</keyword>
<keyword evidence="14" id="KW-1185">Reference proteome</keyword>
<dbReference type="Proteomes" id="UP001597101">
    <property type="component" value="Unassembled WGS sequence"/>
</dbReference>
<evidence type="ECO:0000256" key="3">
    <source>
        <dbReference type="ARBA" id="ARBA00017144"/>
    </source>
</evidence>
<sequence>MNQRFITFEGGEGAGKSTQIKRLAERLEAQGHSVLITREPGGTAGAEAIRHVILSGAAEPYGTEMEALLFAAARSDNVQNIILPALRAGKIVLCDRFLDSSRVYQGMTGNVDMDFVLQMERAVTEGARPGLTLIFDLPAEIGAERAAKRRTEDQPDRYEKEALAQQEARRQAFLKIAKDEPDRCLVIDASQPIADVNKAVDTAVDAYLGAFEDA</sequence>
<dbReference type="PANTHER" id="PTHR10344:SF4">
    <property type="entry name" value="UMP-CMP KINASE 2, MITOCHONDRIAL"/>
    <property type="match status" value="1"/>
</dbReference>
<dbReference type="PANTHER" id="PTHR10344">
    <property type="entry name" value="THYMIDYLATE KINASE"/>
    <property type="match status" value="1"/>
</dbReference>
<dbReference type="InterPro" id="IPR027417">
    <property type="entry name" value="P-loop_NTPase"/>
</dbReference>
<organism evidence="13 14">
    <name type="scientific">Pseudahrensia aquimaris</name>
    <dbReference type="NCBI Taxonomy" id="744461"/>
    <lineage>
        <taxon>Bacteria</taxon>
        <taxon>Pseudomonadati</taxon>
        <taxon>Pseudomonadota</taxon>
        <taxon>Alphaproteobacteria</taxon>
        <taxon>Hyphomicrobiales</taxon>
        <taxon>Ahrensiaceae</taxon>
        <taxon>Pseudahrensia</taxon>
    </lineage>
</organism>
<evidence type="ECO:0000313" key="13">
    <source>
        <dbReference type="EMBL" id="MFD0917979.1"/>
    </source>
</evidence>
<evidence type="ECO:0000259" key="12">
    <source>
        <dbReference type="Pfam" id="PF02223"/>
    </source>
</evidence>
<dbReference type="InterPro" id="IPR018095">
    <property type="entry name" value="Thymidylate_kin_CS"/>
</dbReference>
<dbReference type="HAMAP" id="MF_00165">
    <property type="entry name" value="Thymidylate_kinase"/>
    <property type="match status" value="1"/>
</dbReference>
<comment type="catalytic activity">
    <reaction evidence="10 11">
        <text>dTMP + ATP = dTDP + ADP</text>
        <dbReference type="Rhea" id="RHEA:13517"/>
        <dbReference type="ChEBI" id="CHEBI:30616"/>
        <dbReference type="ChEBI" id="CHEBI:58369"/>
        <dbReference type="ChEBI" id="CHEBI:63528"/>
        <dbReference type="ChEBI" id="CHEBI:456216"/>
        <dbReference type="EC" id="2.7.4.9"/>
    </reaction>
</comment>
<comment type="function">
    <text evidence="11">Phosphorylation of dTMP to form dTDP in both de novo and salvage pathways of dTTP synthesis.</text>
</comment>
<proteinExistence type="inferred from homology"/>
<dbReference type="PROSITE" id="PS01331">
    <property type="entry name" value="THYMIDYLATE_KINASE"/>
    <property type="match status" value="1"/>
</dbReference>
<evidence type="ECO:0000256" key="2">
    <source>
        <dbReference type="ARBA" id="ARBA00012980"/>
    </source>
</evidence>
<evidence type="ECO:0000256" key="11">
    <source>
        <dbReference type="HAMAP-Rule" id="MF_00165"/>
    </source>
</evidence>
<feature type="domain" description="Thymidylate kinase-like" evidence="12">
    <location>
        <begin position="8"/>
        <end position="199"/>
    </location>
</feature>
<evidence type="ECO:0000256" key="4">
    <source>
        <dbReference type="ARBA" id="ARBA00022679"/>
    </source>
</evidence>
<name>A0ABW3FHL8_9HYPH</name>
<comment type="caution">
    <text evidence="13">The sequence shown here is derived from an EMBL/GenBank/DDBJ whole genome shotgun (WGS) entry which is preliminary data.</text>
</comment>
<dbReference type="InterPro" id="IPR018094">
    <property type="entry name" value="Thymidylate_kinase"/>
</dbReference>
<evidence type="ECO:0000256" key="10">
    <source>
        <dbReference type="ARBA" id="ARBA00048743"/>
    </source>
</evidence>
<evidence type="ECO:0000256" key="9">
    <source>
        <dbReference type="ARBA" id="ARBA00029962"/>
    </source>
</evidence>
<comment type="similarity">
    <text evidence="1 11">Belongs to the thymidylate kinase family.</text>
</comment>
<dbReference type="EMBL" id="JBHTJV010000026">
    <property type="protein sequence ID" value="MFD0917979.1"/>
    <property type="molecule type" value="Genomic_DNA"/>
</dbReference>
<evidence type="ECO:0000256" key="1">
    <source>
        <dbReference type="ARBA" id="ARBA00009776"/>
    </source>
</evidence>
<keyword evidence="6 11" id="KW-0547">Nucleotide-binding</keyword>